<keyword evidence="1" id="KW-1133">Transmembrane helix</keyword>
<feature type="transmembrane region" description="Helical" evidence="1">
    <location>
        <begin position="37"/>
        <end position="54"/>
    </location>
</feature>
<organism evidence="4 5">
    <name type="scientific">Paenimyroides tangerinum</name>
    <dbReference type="NCBI Taxonomy" id="2488728"/>
    <lineage>
        <taxon>Bacteria</taxon>
        <taxon>Pseudomonadati</taxon>
        <taxon>Bacteroidota</taxon>
        <taxon>Flavobacteriia</taxon>
        <taxon>Flavobacteriales</taxon>
        <taxon>Flavobacteriaceae</taxon>
        <taxon>Paenimyroides</taxon>
    </lineage>
</organism>
<dbReference type="Pfam" id="PF19040">
    <property type="entry name" value="SGNH"/>
    <property type="match status" value="1"/>
</dbReference>
<feature type="transmembrane region" description="Helical" evidence="1">
    <location>
        <begin position="12"/>
        <end position="31"/>
    </location>
</feature>
<keyword evidence="1" id="KW-0812">Transmembrane</keyword>
<feature type="transmembrane region" description="Helical" evidence="1">
    <location>
        <begin position="133"/>
        <end position="154"/>
    </location>
</feature>
<reference evidence="4 5" key="1">
    <citation type="submission" date="2018-11" db="EMBL/GenBank/DDBJ databases">
        <title>Flavobacterium sp. nov., YIM 102701-2 draft genome.</title>
        <authorList>
            <person name="Li G."/>
            <person name="Jiang Y."/>
        </authorList>
    </citation>
    <scope>NUCLEOTIDE SEQUENCE [LARGE SCALE GENOMIC DNA]</scope>
    <source>
        <strain evidence="4 5">YIM 102701-2</strain>
    </source>
</reference>
<accession>A0A3P3WDW3</accession>
<dbReference type="OrthoDB" id="290051at2"/>
<feature type="transmembrane region" description="Helical" evidence="1">
    <location>
        <begin position="161"/>
        <end position="180"/>
    </location>
</feature>
<dbReference type="GO" id="GO:0016020">
    <property type="term" value="C:membrane"/>
    <property type="evidence" value="ECO:0007669"/>
    <property type="project" value="TreeGrafter"/>
</dbReference>
<dbReference type="InterPro" id="IPR043968">
    <property type="entry name" value="SGNH"/>
</dbReference>
<evidence type="ECO:0000256" key="1">
    <source>
        <dbReference type="SAM" id="Phobius"/>
    </source>
</evidence>
<feature type="domain" description="Acyltransferase 3" evidence="2">
    <location>
        <begin position="6"/>
        <end position="325"/>
    </location>
</feature>
<dbReference type="InterPro" id="IPR050879">
    <property type="entry name" value="Acyltransferase_3"/>
</dbReference>
<dbReference type="SUPFAM" id="SSF52266">
    <property type="entry name" value="SGNH hydrolase"/>
    <property type="match status" value="1"/>
</dbReference>
<protein>
    <submittedName>
        <fullName evidence="4">Acyltransferase</fullName>
    </submittedName>
</protein>
<keyword evidence="5" id="KW-1185">Reference proteome</keyword>
<keyword evidence="4" id="KW-0012">Acyltransferase</keyword>
<keyword evidence="4" id="KW-0808">Transferase</keyword>
<dbReference type="PANTHER" id="PTHR23028:SF53">
    <property type="entry name" value="ACYL_TRANSF_3 DOMAIN-CONTAINING PROTEIN"/>
    <property type="match status" value="1"/>
</dbReference>
<evidence type="ECO:0000313" key="4">
    <source>
        <dbReference type="EMBL" id="RRJ93260.1"/>
    </source>
</evidence>
<proteinExistence type="predicted"/>
<dbReference type="Proteomes" id="UP000275719">
    <property type="component" value="Unassembled WGS sequence"/>
</dbReference>
<feature type="transmembrane region" description="Helical" evidence="1">
    <location>
        <begin position="217"/>
        <end position="237"/>
    </location>
</feature>
<dbReference type="GO" id="GO:0009103">
    <property type="term" value="P:lipopolysaccharide biosynthetic process"/>
    <property type="evidence" value="ECO:0007669"/>
    <property type="project" value="TreeGrafter"/>
</dbReference>
<dbReference type="AlphaFoldDB" id="A0A3P3WDW3"/>
<evidence type="ECO:0000259" key="3">
    <source>
        <dbReference type="Pfam" id="PF19040"/>
    </source>
</evidence>
<gene>
    <name evidence="4" type="ORF">EG240_00375</name>
</gene>
<name>A0A3P3WDW3_9FLAO</name>
<dbReference type="RefSeq" id="WP_125016272.1">
    <property type="nucleotide sequence ID" value="NZ_RQVQ01000001.1"/>
</dbReference>
<feature type="transmembrane region" description="Helical" evidence="1">
    <location>
        <begin position="274"/>
        <end position="293"/>
    </location>
</feature>
<feature type="transmembrane region" description="Helical" evidence="1">
    <location>
        <begin position="305"/>
        <end position="325"/>
    </location>
</feature>
<feature type="transmembrane region" description="Helical" evidence="1">
    <location>
        <begin position="75"/>
        <end position="94"/>
    </location>
</feature>
<dbReference type="Pfam" id="PF01757">
    <property type="entry name" value="Acyl_transf_3"/>
    <property type="match status" value="1"/>
</dbReference>
<dbReference type="GO" id="GO:0016747">
    <property type="term" value="F:acyltransferase activity, transferring groups other than amino-acyl groups"/>
    <property type="evidence" value="ECO:0007669"/>
    <property type="project" value="InterPro"/>
</dbReference>
<feature type="transmembrane region" description="Helical" evidence="1">
    <location>
        <begin position="243"/>
        <end position="262"/>
    </location>
</feature>
<dbReference type="EMBL" id="RQVQ01000001">
    <property type="protein sequence ID" value="RRJ93260.1"/>
    <property type="molecule type" value="Genomic_DNA"/>
</dbReference>
<sequence>MIFRNDIQGLRAIAFILVFIFHLNSNFLPGGFLGVDIFFVISGFLMSSIVVTNIDNKKFSFVEFYLKRLKRIIPAYYICVLLIYLTGIFLYTYIDFYSSLNGSFKYAFLFLSNFFFENGESYFGPNLSENPYLHTWSLGVEMQFYLFLPILLYYGRKYLRFILPIVLLFSVLYSCKLIYLDNNLTASYFSLGSRISEFTIGILYAQYFNKGFFKKDLYNDAITWVSLLTLLICVFIFHENMNFPGFLCLIPCIATANILISRNIYVLKFLSNKYLVFIGTLSFSLYLWHWPIMAYMRYENGFYEFSFYQLLIICFLTFILSYLSYKYVEVLFAKFSTKLFFGLMFLIVTISCTIFLNKESLIGYKKIPDIYSRPILGLKSHFEGIVEKFGSTEKEPSFLLVGNSHALMLKPFFNQIGQKQNFSFYSLTCDGYPPIEGIKVNQKNDIENLRFAKNLSPLTNQYIDKVSLVIIAVNNFNDFNIPIRQLADTLLKNNKKLIIINSFPTLEEVNILKVNKGYINKIGKLQKDNRDSLDILMIKKLANEYKNVFYYDLSKKHFFDNAPFYNDTLIYYDSNHLNHYGSTKLADEIGDDFYNFLKEYLK</sequence>
<feature type="transmembrane region" description="Helical" evidence="1">
    <location>
        <begin position="337"/>
        <end position="356"/>
    </location>
</feature>
<feature type="transmembrane region" description="Helical" evidence="1">
    <location>
        <begin position="186"/>
        <end position="205"/>
    </location>
</feature>
<dbReference type="PANTHER" id="PTHR23028">
    <property type="entry name" value="ACETYLTRANSFERASE"/>
    <property type="match status" value="1"/>
</dbReference>
<evidence type="ECO:0000313" key="5">
    <source>
        <dbReference type="Proteomes" id="UP000275719"/>
    </source>
</evidence>
<dbReference type="InterPro" id="IPR002656">
    <property type="entry name" value="Acyl_transf_3_dom"/>
</dbReference>
<comment type="caution">
    <text evidence="4">The sequence shown here is derived from an EMBL/GenBank/DDBJ whole genome shotgun (WGS) entry which is preliminary data.</text>
</comment>
<feature type="domain" description="SGNH" evidence="3">
    <location>
        <begin position="388"/>
        <end position="589"/>
    </location>
</feature>
<evidence type="ECO:0000259" key="2">
    <source>
        <dbReference type="Pfam" id="PF01757"/>
    </source>
</evidence>
<keyword evidence="1" id="KW-0472">Membrane</keyword>